<feature type="compositionally biased region" description="Pro residues" evidence="7">
    <location>
        <begin position="35"/>
        <end position="47"/>
    </location>
</feature>
<evidence type="ECO:0000256" key="3">
    <source>
        <dbReference type="ARBA" id="ARBA00022664"/>
    </source>
</evidence>
<dbReference type="PANTHER" id="PTHR15588:SF8">
    <property type="entry name" value="U6 SNRNA-ASSOCIATED SM-LIKE PROTEIN LSM1"/>
    <property type="match status" value="1"/>
</dbReference>
<evidence type="ECO:0000256" key="6">
    <source>
        <dbReference type="RuleBase" id="RU365047"/>
    </source>
</evidence>
<dbReference type="Pfam" id="PF01423">
    <property type="entry name" value="LSM"/>
    <property type="match status" value="1"/>
</dbReference>
<dbReference type="InterPro" id="IPR044642">
    <property type="entry name" value="PTHR15588"/>
</dbReference>
<comment type="function">
    <text evidence="6">Component of the cytoplasmic LSM1-LSM7 complex which is involved in mRNA degradation.</text>
</comment>
<evidence type="ECO:0000313" key="9">
    <source>
        <dbReference type="EMBL" id="KAK7613845.1"/>
    </source>
</evidence>
<feature type="domain" description="Sm" evidence="8">
    <location>
        <begin position="54"/>
        <end position="129"/>
    </location>
</feature>
<dbReference type="PANTHER" id="PTHR15588">
    <property type="entry name" value="LSM1"/>
    <property type="match status" value="1"/>
</dbReference>
<protein>
    <recommendedName>
        <fullName evidence="6">U6 snRNA-associated Sm-like protein LSm1</fullName>
    </recommendedName>
</protein>
<feature type="region of interest" description="Disordered" evidence="7">
    <location>
        <begin position="1"/>
        <end position="47"/>
    </location>
</feature>
<keyword evidence="5 6" id="KW-0687">Ribonucleoprotein</keyword>
<dbReference type="InterPro" id="IPR001163">
    <property type="entry name" value="Sm_dom_euk/arc"/>
</dbReference>
<keyword evidence="3 6" id="KW-0507">mRNA processing</keyword>
<feature type="compositionally biased region" description="Low complexity" evidence="7">
    <location>
        <begin position="193"/>
        <end position="212"/>
    </location>
</feature>
<proteinExistence type="inferred from homology"/>
<accession>A0ABR1NF92</accession>
<dbReference type="InterPro" id="IPR010920">
    <property type="entry name" value="LSM_dom_sf"/>
</dbReference>
<dbReference type="CDD" id="cd01728">
    <property type="entry name" value="LSm1"/>
    <property type="match status" value="1"/>
</dbReference>
<organism evidence="9 10">
    <name type="scientific">Phyllosticta paracitricarpa</name>
    <dbReference type="NCBI Taxonomy" id="2016321"/>
    <lineage>
        <taxon>Eukaryota</taxon>
        <taxon>Fungi</taxon>
        <taxon>Dikarya</taxon>
        <taxon>Ascomycota</taxon>
        <taxon>Pezizomycotina</taxon>
        <taxon>Dothideomycetes</taxon>
        <taxon>Dothideomycetes incertae sedis</taxon>
        <taxon>Botryosphaeriales</taxon>
        <taxon>Phyllostictaceae</taxon>
        <taxon>Phyllosticta</taxon>
    </lineage>
</organism>
<evidence type="ECO:0000256" key="7">
    <source>
        <dbReference type="SAM" id="MobiDB-lite"/>
    </source>
</evidence>
<evidence type="ECO:0000313" key="10">
    <source>
        <dbReference type="Proteomes" id="UP001367316"/>
    </source>
</evidence>
<evidence type="ECO:0000256" key="2">
    <source>
        <dbReference type="ARBA" id="ARBA00022490"/>
    </source>
</evidence>
<reference evidence="9 10" key="1">
    <citation type="submission" date="2024-04" db="EMBL/GenBank/DDBJ databases">
        <title>Phyllosticta paracitricarpa is synonymous to the EU quarantine fungus P. citricarpa based on phylogenomic analyses.</title>
        <authorList>
            <consortium name="Lawrence Berkeley National Laboratory"/>
            <person name="Van ingen-buijs V.A."/>
            <person name="Van westerhoven A.C."/>
            <person name="Haridas S."/>
            <person name="Skiadas P."/>
            <person name="Martin F."/>
            <person name="Groenewald J.Z."/>
            <person name="Crous P.W."/>
            <person name="Seidl M.F."/>
        </authorList>
    </citation>
    <scope>NUCLEOTIDE SEQUENCE [LARGE SCALE GENOMIC DNA]</scope>
    <source>
        <strain evidence="9 10">CBS 141358</strain>
    </source>
</reference>
<dbReference type="SMART" id="SM00651">
    <property type="entry name" value="Sm"/>
    <property type="match status" value="1"/>
</dbReference>
<keyword evidence="2 6" id="KW-0963">Cytoplasm</keyword>
<comment type="subunit">
    <text evidence="6">Component of the heptameric LSM1-LSM7 complex that forms a seven-membered ring structure with a donut shape.</text>
</comment>
<gene>
    <name evidence="6" type="primary">LSM1</name>
    <name evidence="9" type="ORF">JOL62DRAFT_565491</name>
</gene>
<comment type="similarity">
    <text evidence="1 6">Belongs to the snRNP Sm proteins family.</text>
</comment>
<keyword evidence="4 6" id="KW-0694">RNA-binding</keyword>
<evidence type="ECO:0000256" key="5">
    <source>
        <dbReference type="ARBA" id="ARBA00023274"/>
    </source>
</evidence>
<dbReference type="Gene3D" id="2.30.30.100">
    <property type="match status" value="1"/>
</dbReference>
<dbReference type="PROSITE" id="PS52002">
    <property type="entry name" value="SM"/>
    <property type="match status" value="1"/>
</dbReference>
<keyword evidence="10" id="KW-1185">Reference proteome</keyword>
<feature type="region of interest" description="Disordered" evidence="7">
    <location>
        <begin position="193"/>
        <end position="216"/>
    </location>
</feature>
<dbReference type="Proteomes" id="UP001367316">
    <property type="component" value="Unassembled WGS sequence"/>
</dbReference>
<name>A0ABR1NF92_9PEZI</name>
<evidence type="ECO:0000256" key="4">
    <source>
        <dbReference type="ARBA" id="ARBA00022884"/>
    </source>
</evidence>
<dbReference type="SUPFAM" id="SSF50182">
    <property type="entry name" value="Sm-like ribonucleoproteins"/>
    <property type="match status" value="1"/>
</dbReference>
<comment type="caution">
    <text evidence="9">The sequence shown here is derived from an EMBL/GenBank/DDBJ whole genome shotgun (WGS) entry which is preliminary data.</text>
</comment>
<dbReference type="InterPro" id="IPR047575">
    <property type="entry name" value="Sm"/>
</dbReference>
<dbReference type="InterPro" id="IPR034104">
    <property type="entry name" value="Lsm1"/>
</dbReference>
<sequence>MENLTIHDASPAPGGTPQPPQQQTSGAPTPQQQPGGPPPPPTMTVPQLPPQMFTTAAQLLDLTDKKLMVSLRDGRKLIGVLRSWDQFANLVLQDTIERIYVQNLYADIQRGIFLVRGENVLLLGEIVRISLPPHTSSLNTSTTENMEQRFDDYRYKSGLLTSSATPQTGPRQGRLHPRTLRASARRQGVCAAKAGAGGAQKARQAAPRQAADPRLRRRAERRGALLNQNNLAFRPKRAATAWFDRRSSVPGVCSY</sequence>
<feature type="compositionally biased region" description="Low complexity" evidence="7">
    <location>
        <begin position="21"/>
        <end position="34"/>
    </location>
</feature>
<evidence type="ECO:0000259" key="8">
    <source>
        <dbReference type="PROSITE" id="PS52002"/>
    </source>
</evidence>
<comment type="subcellular location">
    <subcellularLocation>
        <location evidence="6">Cytoplasm</location>
    </subcellularLocation>
    <subcellularLocation>
        <location evidence="6">Cytoplasm</location>
        <location evidence="6">P-body</location>
    </subcellularLocation>
</comment>
<evidence type="ECO:0000256" key="1">
    <source>
        <dbReference type="ARBA" id="ARBA00006850"/>
    </source>
</evidence>
<dbReference type="EMBL" id="JBBPBF010000005">
    <property type="protein sequence ID" value="KAK7613845.1"/>
    <property type="molecule type" value="Genomic_DNA"/>
</dbReference>